<dbReference type="PANTHER" id="PTHR43625">
    <property type="entry name" value="AFLATOXIN B1 ALDEHYDE REDUCTASE"/>
    <property type="match status" value="1"/>
</dbReference>
<accession>A0A1I2LV03</accession>
<evidence type="ECO:0000313" key="3">
    <source>
        <dbReference type="EMBL" id="SFF80851.1"/>
    </source>
</evidence>
<dbReference type="GO" id="GO:0005737">
    <property type="term" value="C:cytoplasm"/>
    <property type="evidence" value="ECO:0007669"/>
    <property type="project" value="TreeGrafter"/>
</dbReference>
<dbReference type="EMBL" id="FONV01000023">
    <property type="protein sequence ID" value="SFF80851.1"/>
    <property type="molecule type" value="Genomic_DNA"/>
</dbReference>
<organism evidence="3 4">
    <name type="scientific">Actinoplanes philippinensis</name>
    <dbReference type="NCBI Taxonomy" id="35752"/>
    <lineage>
        <taxon>Bacteria</taxon>
        <taxon>Bacillati</taxon>
        <taxon>Actinomycetota</taxon>
        <taxon>Actinomycetes</taxon>
        <taxon>Micromonosporales</taxon>
        <taxon>Micromonosporaceae</taxon>
        <taxon>Actinoplanes</taxon>
    </lineage>
</organism>
<dbReference type="InterPro" id="IPR050791">
    <property type="entry name" value="Aldo-Keto_reductase"/>
</dbReference>
<dbReference type="Gene3D" id="3.20.20.100">
    <property type="entry name" value="NADP-dependent oxidoreductase domain"/>
    <property type="match status" value="1"/>
</dbReference>
<keyword evidence="4" id="KW-1185">Reference proteome</keyword>
<reference evidence="3 4" key="1">
    <citation type="submission" date="2016-10" db="EMBL/GenBank/DDBJ databases">
        <authorList>
            <person name="de Groot N.N."/>
        </authorList>
    </citation>
    <scope>NUCLEOTIDE SEQUENCE [LARGE SCALE GENOMIC DNA]</scope>
    <source>
        <strain evidence="3 4">DSM 43019</strain>
    </source>
</reference>
<dbReference type="AlphaFoldDB" id="A0A1I2LV03"/>
<keyword evidence="1" id="KW-0560">Oxidoreductase</keyword>
<dbReference type="Proteomes" id="UP000199645">
    <property type="component" value="Unassembled WGS sequence"/>
</dbReference>
<dbReference type="GO" id="GO:0016491">
    <property type="term" value="F:oxidoreductase activity"/>
    <property type="evidence" value="ECO:0007669"/>
    <property type="project" value="UniProtKB-KW"/>
</dbReference>
<dbReference type="InterPro" id="IPR036812">
    <property type="entry name" value="NAD(P)_OxRdtase_dom_sf"/>
</dbReference>
<dbReference type="STRING" id="35752.SAMN05421541_12325"/>
<gene>
    <name evidence="3" type="ORF">SAMN05421541_12325</name>
</gene>
<feature type="domain" description="NADP-dependent oxidoreductase" evidence="2">
    <location>
        <begin position="1"/>
        <end position="283"/>
    </location>
</feature>
<evidence type="ECO:0000259" key="2">
    <source>
        <dbReference type="Pfam" id="PF00248"/>
    </source>
</evidence>
<dbReference type="CDD" id="cd19088">
    <property type="entry name" value="AKR_AKR13B1"/>
    <property type="match status" value="1"/>
</dbReference>
<name>A0A1I2LV03_9ACTN</name>
<evidence type="ECO:0000256" key="1">
    <source>
        <dbReference type="ARBA" id="ARBA00023002"/>
    </source>
</evidence>
<dbReference type="InterPro" id="IPR023210">
    <property type="entry name" value="NADP_OxRdtase_dom"/>
</dbReference>
<proteinExistence type="predicted"/>
<dbReference type="SUPFAM" id="SSF51430">
    <property type="entry name" value="NAD(P)-linked oxidoreductase"/>
    <property type="match status" value="1"/>
</dbReference>
<dbReference type="Pfam" id="PF00248">
    <property type="entry name" value="Aldo_ket_red"/>
    <property type="match status" value="1"/>
</dbReference>
<protein>
    <submittedName>
        <fullName evidence="3">Predicted oxidoreductase</fullName>
    </submittedName>
</protein>
<dbReference type="OrthoDB" id="3170516at2"/>
<dbReference type="PANTHER" id="PTHR43625:SF40">
    <property type="entry name" value="ALDO-KETO REDUCTASE YAKC [NADP(+)]"/>
    <property type="match status" value="1"/>
</dbReference>
<evidence type="ECO:0000313" key="4">
    <source>
        <dbReference type="Proteomes" id="UP000199645"/>
    </source>
</evidence>
<sequence>MGFGSMRLTVRNDRERAVAVLRRAVELGVDHIDTAAFYFSPGGILDGEAGETRYAAELIRDGLRPYPEGLLIATKVGPDRLPDGSWGEAVTAGRLRHQVEDNLCRLGVEALDLVNLRIVRPVGPEEVAERFGALADMRAEGLIRHLGLSNVRWEHVEAARRIAPVVCVQNAFATDLRRHFDLLRKCGEEGIAFVPFFAIAGTAREDGPDSSKTPTEYDGENGPEWRIAAARGVTGHQVRLAWTLQQGAHVLAIPGTGDVAHLEENIAAGALRLTADEMAAIDQRR</sequence>